<name>E3RLX4_PYRTT</name>
<dbReference type="EMBL" id="GL533914">
    <property type="protein sequence ID" value="EFQ93275.1"/>
    <property type="molecule type" value="Genomic_DNA"/>
</dbReference>
<sequence>MKISPDLWPREREMLEELLYRRESALAWDFRESGRKINGVTIQDANPPPNPDEFSEEFAGCAIMSLIDFFLGYD</sequence>
<organism evidence="2">
    <name type="scientific">Pyrenophora teres f. teres (strain 0-1)</name>
    <name type="common">Barley net blotch fungus</name>
    <name type="synonym">Drechslera teres f. teres</name>
    <dbReference type="NCBI Taxonomy" id="861557"/>
    <lineage>
        <taxon>Eukaryota</taxon>
        <taxon>Fungi</taxon>
        <taxon>Dikarya</taxon>
        <taxon>Ascomycota</taxon>
        <taxon>Pezizomycotina</taxon>
        <taxon>Dothideomycetes</taxon>
        <taxon>Pleosporomycetidae</taxon>
        <taxon>Pleosporales</taxon>
        <taxon>Pleosporineae</taxon>
        <taxon>Pleosporaceae</taxon>
        <taxon>Pyrenophora</taxon>
    </lineage>
</organism>
<dbReference type="Gene3D" id="3.30.70.270">
    <property type="match status" value="1"/>
</dbReference>
<protein>
    <submittedName>
        <fullName evidence="1">Uncharacterized protein</fullName>
    </submittedName>
</protein>
<dbReference type="KEGG" id="pte:PTT_09396"/>
<gene>
    <name evidence="1" type="ORF">PTT_09396</name>
</gene>
<evidence type="ECO:0000313" key="2">
    <source>
        <dbReference type="Proteomes" id="UP000001067"/>
    </source>
</evidence>
<dbReference type="AlphaFoldDB" id="E3RLX4"/>
<reference evidence="1 2" key="1">
    <citation type="journal article" date="2010" name="Genome Biol.">
        <title>A first genome assembly of the barley fungal pathogen Pyrenophora teres f. teres.</title>
        <authorList>
            <person name="Ellwood S.R."/>
            <person name="Liu Z."/>
            <person name="Syme R.A."/>
            <person name="Lai Z."/>
            <person name="Hane J.K."/>
            <person name="Keiper F."/>
            <person name="Moffat C.S."/>
            <person name="Oliver R.P."/>
            <person name="Friesen T.L."/>
        </authorList>
    </citation>
    <scope>NUCLEOTIDE SEQUENCE [LARGE SCALE GENOMIC DNA]</scope>
    <source>
        <strain evidence="1 2">0-1</strain>
    </source>
</reference>
<dbReference type="Proteomes" id="UP000001067">
    <property type="component" value="Unassembled WGS sequence"/>
</dbReference>
<dbReference type="InterPro" id="IPR043128">
    <property type="entry name" value="Rev_trsase/Diguanyl_cyclase"/>
</dbReference>
<accession>E3RLX4</accession>
<keyword evidence="2" id="KW-1185">Reference proteome</keyword>
<proteinExistence type="predicted"/>
<evidence type="ECO:0000313" key="1">
    <source>
        <dbReference type="EMBL" id="EFQ93275.1"/>
    </source>
</evidence>
<dbReference type="HOGENOM" id="CLU_2689030_0_0_1"/>
<dbReference type="OrthoDB" id="5599163at2759"/>